<dbReference type="OrthoDB" id="5555106at2"/>
<dbReference type="InterPro" id="IPR005467">
    <property type="entry name" value="His_kinase_dom"/>
</dbReference>
<dbReference type="Proteomes" id="UP000199256">
    <property type="component" value="Unassembled WGS sequence"/>
</dbReference>
<dbReference type="InterPro" id="IPR029016">
    <property type="entry name" value="GAF-like_dom_sf"/>
</dbReference>
<dbReference type="SUPFAM" id="SSF47226">
    <property type="entry name" value="Histidine-containing phosphotransfer domain, HPT domain"/>
    <property type="match status" value="1"/>
</dbReference>
<feature type="domain" description="Response regulatory" evidence="17">
    <location>
        <begin position="597"/>
        <end position="713"/>
    </location>
</feature>
<sequence length="932" mass="103085">MTTPCGDSSARLREREELLGQFIEHAPAALAMFDNRMCYLATSRRWRETYGRGNQEVPGTCHYDVFPEIGPGWREVHRRGLGGEVLRAEEDCFERADGVVQWLRWEVRPWYRAGGDVGGIMILSEDISERHENALMLRLQARRAEAMLAMPREAEAQGEAGLMQVGLEAAEDLTDSHVGFIRFLHDSSAGGERMAWSRRDVDEDGNVTLQRFCPLDGGRAWAHVLRDTAPLTINDAPALAERLHGGQDYPAFTRLSTVPVLEEGRVVMVLGVGNKSQNYTPMDVETLRLMAEQIWHLVQRRRTEAELRQHRDHLETLVQTRTTQLEEARQRAEEANRAKSAFLANMTHEIRTPLNAIVGLVHLLRTGEKAAGQDEKLQKVDSAAKHLLSIISDILDISKIEAGRFVLETRDFHLSAVLDHVASVISEAAQAKGLLLETDAESVPQWLRGDPARLRQALLNLAGNAIKFTEHGSIHLHARLMGEDAHGLRVRFEVRDTGVGIAAEHRDQLFEAFRQADTSITRRYGGTGLGLVVTRRLAELMNGSVGLESEEGQGSLFWFEVALERSRGERAQPVRFPLLAPAPGPAPEAFKAHAGARVLVVEDNPINREVALELLQRVGLVVDTAEDGRAALAMARGVHYDLILMDVQMPRMDGLTATRRMRALPQGGNTPILAMTANVFAEDRLAALEAGMNDFIPKPVEPDALYRVLLRWLGDKDIATHSSPSGATPPASGYETGGHVHGFRMPRGLEVDTARRLDSARLVPLFLEYHQEDANKLREMGARGDWQGVKRRAHSLKGAAGNLGVGRIATMARSLEKVGGDPGSLEDFIGLCEQLQVELDQLVREVEGEHRTSESGRAVAVGLSADEARTVLRRMEALLACDDTAVIDLFEQYRETLAPHLGGRYSALTRSVEGFDYPGALSIVRLCRQALS</sequence>
<feature type="domain" description="HPt" evidence="19">
    <location>
        <begin position="755"/>
        <end position="846"/>
    </location>
</feature>
<dbReference type="CDD" id="cd00130">
    <property type="entry name" value="PAS"/>
    <property type="match status" value="1"/>
</dbReference>
<gene>
    <name evidence="20" type="ORF">SAMN05444515_108103</name>
</gene>
<dbReference type="AlphaFoldDB" id="A0A1H7M2L1"/>
<evidence type="ECO:0000259" key="19">
    <source>
        <dbReference type="PROSITE" id="PS50894"/>
    </source>
</evidence>
<dbReference type="SUPFAM" id="SSF55781">
    <property type="entry name" value="GAF domain-like"/>
    <property type="match status" value="1"/>
</dbReference>
<dbReference type="FunFam" id="1.10.287.130:FF:000004">
    <property type="entry name" value="Ethylene receptor 1"/>
    <property type="match status" value="1"/>
</dbReference>
<dbReference type="Gene3D" id="1.20.120.160">
    <property type="entry name" value="HPT domain"/>
    <property type="match status" value="1"/>
</dbReference>
<evidence type="ECO:0000256" key="2">
    <source>
        <dbReference type="ARBA" id="ARBA00004370"/>
    </source>
</evidence>
<feature type="domain" description="Histidine kinase" evidence="16">
    <location>
        <begin position="345"/>
        <end position="565"/>
    </location>
</feature>
<protein>
    <recommendedName>
        <fullName evidence="3">histidine kinase</fullName>
        <ecNumber evidence="3">2.7.13.3</ecNumber>
    </recommendedName>
</protein>
<dbReference type="SMART" id="SM00065">
    <property type="entry name" value="GAF"/>
    <property type="match status" value="1"/>
</dbReference>
<dbReference type="Gene3D" id="3.30.450.40">
    <property type="match status" value="1"/>
</dbReference>
<keyword evidence="11" id="KW-0902">Two-component regulatory system</keyword>
<dbReference type="InterPro" id="IPR000014">
    <property type="entry name" value="PAS"/>
</dbReference>
<feature type="modified residue" description="Phosphohistidine" evidence="13">
    <location>
        <position position="794"/>
    </location>
</feature>
<evidence type="ECO:0000256" key="5">
    <source>
        <dbReference type="ARBA" id="ARBA00022679"/>
    </source>
</evidence>
<feature type="domain" description="PAC" evidence="18">
    <location>
        <begin position="87"/>
        <end position="139"/>
    </location>
</feature>
<evidence type="ECO:0000256" key="10">
    <source>
        <dbReference type="ARBA" id="ARBA00022989"/>
    </source>
</evidence>
<dbReference type="InterPro" id="IPR000700">
    <property type="entry name" value="PAS-assoc_C"/>
</dbReference>
<dbReference type="InterPro" id="IPR036890">
    <property type="entry name" value="HATPase_C_sf"/>
</dbReference>
<keyword evidence="7" id="KW-0547">Nucleotide-binding</keyword>
<dbReference type="RefSeq" id="WP_090253458.1">
    <property type="nucleotide sequence ID" value="NZ_FOAA01000008.1"/>
</dbReference>
<feature type="modified residue" description="4-aspartylphosphate" evidence="14">
    <location>
        <position position="646"/>
    </location>
</feature>
<evidence type="ECO:0000256" key="13">
    <source>
        <dbReference type="PROSITE-ProRule" id="PRU00110"/>
    </source>
</evidence>
<dbReference type="NCBIfam" id="TIGR00229">
    <property type="entry name" value="sensory_box"/>
    <property type="match status" value="1"/>
</dbReference>
<dbReference type="Pfam" id="PF08448">
    <property type="entry name" value="PAS_4"/>
    <property type="match status" value="1"/>
</dbReference>
<dbReference type="Pfam" id="PF13185">
    <property type="entry name" value="GAF_2"/>
    <property type="match status" value="1"/>
</dbReference>
<evidence type="ECO:0000259" key="18">
    <source>
        <dbReference type="PROSITE" id="PS50113"/>
    </source>
</evidence>
<dbReference type="InterPro" id="IPR003594">
    <property type="entry name" value="HATPase_dom"/>
</dbReference>
<dbReference type="EMBL" id="FOAA01000008">
    <property type="protein sequence ID" value="SEL04955.1"/>
    <property type="molecule type" value="Genomic_DNA"/>
</dbReference>
<dbReference type="PROSITE" id="PS50109">
    <property type="entry name" value="HIS_KIN"/>
    <property type="match status" value="1"/>
</dbReference>
<evidence type="ECO:0000259" key="16">
    <source>
        <dbReference type="PROSITE" id="PS50109"/>
    </source>
</evidence>
<dbReference type="InterPro" id="IPR035965">
    <property type="entry name" value="PAS-like_dom_sf"/>
</dbReference>
<dbReference type="SUPFAM" id="SSF52172">
    <property type="entry name" value="CheY-like"/>
    <property type="match status" value="1"/>
</dbReference>
<dbReference type="Pfam" id="PF01627">
    <property type="entry name" value="Hpt"/>
    <property type="match status" value="1"/>
</dbReference>
<evidence type="ECO:0000256" key="14">
    <source>
        <dbReference type="PROSITE-ProRule" id="PRU00169"/>
    </source>
</evidence>
<dbReference type="Pfam" id="PF02518">
    <property type="entry name" value="HATPase_c"/>
    <property type="match status" value="1"/>
</dbReference>
<dbReference type="EC" id="2.7.13.3" evidence="3"/>
<evidence type="ECO:0000256" key="9">
    <source>
        <dbReference type="ARBA" id="ARBA00022840"/>
    </source>
</evidence>
<evidence type="ECO:0000256" key="15">
    <source>
        <dbReference type="SAM" id="Coils"/>
    </source>
</evidence>
<dbReference type="Pfam" id="PF00512">
    <property type="entry name" value="HisKA"/>
    <property type="match status" value="1"/>
</dbReference>
<dbReference type="Gene3D" id="3.30.450.20">
    <property type="entry name" value="PAS domain"/>
    <property type="match status" value="1"/>
</dbReference>
<keyword evidence="21" id="KW-1185">Reference proteome</keyword>
<dbReference type="CDD" id="cd16922">
    <property type="entry name" value="HATPase_EvgS-ArcB-TorS-like"/>
    <property type="match status" value="1"/>
</dbReference>
<dbReference type="Gene3D" id="3.40.50.2300">
    <property type="match status" value="1"/>
</dbReference>
<dbReference type="SUPFAM" id="SSF47384">
    <property type="entry name" value="Homodimeric domain of signal transducing histidine kinase"/>
    <property type="match status" value="1"/>
</dbReference>
<dbReference type="FunFam" id="3.30.565.10:FF:000010">
    <property type="entry name" value="Sensor histidine kinase RcsC"/>
    <property type="match status" value="1"/>
</dbReference>
<keyword evidence="6" id="KW-0812">Transmembrane</keyword>
<keyword evidence="9" id="KW-0067">ATP-binding</keyword>
<evidence type="ECO:0000256" key="8">
    <source>
        <dbReference type="ARBA" id="ARBA00022777"/>
    </source>
</evidence>
<evidence type="ECO:0000256" key="3">
    <source>
        <dbReference type="ARBA" id="ARBA00012438"/>
    </source>
</evidence>
<proteinExistence type="predicted"/>
<dbReference type="InterPro" id="IPR003018">
    <property type="entry name" value="GAF"/>
</dbReference>
<dbReference type="InterPro" id="IPR003661">
    <property type="entry name" value="HisK_dim/P_dom"/>
</dbReference>
<dbReference type="InterPro" id="IPR011006">
    <property type="entry name" value="CheY-like_superfamily"/>
</dbReference>
<dbReference type="InterPro" id="IPR001789">
    <property type="entry name" value="Sig_transdc_resp-reg_receiver"/>
</dbReference>
<keyword evidence="8" id="KW-0418">Kinase</keyword>
<evidence type="ECO:0000313" key="20">
    <source>
        <dbReference type="EMBL" id="SEL04955.1"/>
    </source>
</evidence>
<dbReference type="PROSITE" id="PS50894">
    <property type="entry name" value="HPT"/>
    <property type="match status" value="1"/>
</dbReference>
<dbReference type="CDD" id="cd00088">
    <property type="entry name" value="HPT"/>
    <property type="match status" value="1"/>
</dbReference>
<dbReference type="PROSITE" id="PS50110">
    <property type="entry name" value="RESPONSE_REGULATORY"/>
    <property type="match status" value="1"/>
</dbReference>
<keyword evidence="10" id="KW-1133">Transmembrane helix</keyword>
<evidence type="ECO:0000256" key="1">
    <source>
        <dbReference type="ARBA" id="ARBA00000085"/>
    </source>
</evidence>
<dbReference type="GO" id="GO:0000155">
    <property type="term" value="F:phosphorelay sensor kinase activity"/>
    <property type="evidence" value="ECO:0007669"/>
    <property type="project" value="InterPro"/>
</dbReference>
<name>A0A1H7M2L1_9GAMM</name>
<dbReference type="PROSITE" id="PS50113">
    <property type="entry name" value="PAC"/>
    <property type="match status" value="1"/>
</dbReference>
<feature type="coiled-coil region" evidence="15">
    <location>
        <begin position="825"/>
        <end position="852"/>
    </location>
</feature>
<feature type="coiled-coil region" evidence="15">
    <location>
        <begin position="300"/>
        <end position="345"/>
    </location>
</feature>
<dbReference type="InterPro" id="IPR036641">
    <property type="entry name" value="HPT_dom_sf"/>
</dbReference>
<dbReference type="PANTHER" id="PTHR45339">
    <property type="entry name" value="HYBRID SIGNAL TRANSDUCTION HISTIDINE KINASE J"/>
    <property type="match status" value="1"/>
</dbReference>
<keyword evidence="12" id="KW-0472">Membrane</keyword>
<dbReference type="Pfam" id="PF00072">
    <property type="entry name" value="Response_reg"/>
    <property type="match status" value="1"/>
</dbReference>
<evidence type="ECO:0000259" key="17">
    <source>
        <dbReference type="PROSITE" id="PS50110"/>
    </source>
</evidence>
<evidence type="ECO:0000256" key="4">
    <source>
        <dbReference type="ARBA" id="ARBA00022553"/>
    </source>
</evidence>
<organism evidence="20 21">
    <name type="scientific">Ectothiorhodospira marina</name>
    <dbReference type="NCBI Taxonomy" id="1396821"/>
    <lineage>
        <taxon>Bacteria</taxon>
        <taxon>Pseudomonadati</taxon>
        <taxon>Pseudomonadota</taxon>
        <taxon>Gammaproteobacteria</taxon>
        <taxon>Chromatiales</taxon>
        <taxon>Ectothiorhodospiraceae</taxon>
        <taxon>Ectothiorhodospira</taxon>
    </lineage>
</organism>
<evidence type="ECO:0000256" key="12">
    <source>
        <dbReference type="ARBA" id="ARBA00023136"/>
    </source>
</evidence>
<dbReference type="InterPro" id="IPR008207">
    <property type="entry name" value="Sig_transdc_His_kin_Hpt_dom"/>
</dbReference>
<comment type="catalytic activity">
    <reaction evidence="1">
        <text>ATP + protein L-histidine = ADP + protein N-phospho-L-histidine.</text>
        <dbReference type="EC" id="2.7.13.3"/>
    </reaction>
</comment>
<dbReference type="SUPFAM" id="SSF55874">
    <property type="entry name" value="ATPase domain of HSP90 chaperone/DNA topoisomerase II/histidine kinase"/>
    <property type="match status" value="1"/>
</dbReference>
<dbReference type="InterPro" id="IPR004358">
    <property type="entry name" value="Sig_transdc_His_kin-like_C"/>
</dbReference>
<dbReference type="SMART" id="SM00448">
    <property type="entry name" value="REC"/>
    <property type="match status" value="1"/>
</dbReference>
<evidence type="ECO:0000256" key="7">
    <source>
        <dbReference type="ARBA" id="ARBA00022741"/>
    </source>
</evidence>
<dbReference type="Gene3D" id="3.30.565.10">
    <property type="entry name" value="Histidine kinase-like ATPase, C-terminal domain"/>
    <property type="match status" value="1"/>
</dbReference>
<dbReference type="CDD" id="cd00082">
    <property type="entry name" value="HisKA"/>
    <property type="match status" value="1"/>
</dbReference>
<dbReference type="SMART" id="SM00388">
    <property type="entry name" value="HisKA"/>
    <property type="match status" value="1"/>
</dbReference>
<dbReference type="GO" id="GO:0005886">
    <property type="term" value="C:plasma membrane"/>
    <property type="evidence" value="ECO:0007669"/>
    <property type="project" value="UniProtKB-SubCell"/>
</dbReference>
<dbReference type="CDD" id="cd17546">
    <property type="entry name" value="REC_hyHK_CKI1_RcsC-like"/>
    <property type="match status" value="1"/>
</dbReference>
<dbReference type="PANTHER" id="PTHR45339:SF3">
    <property type="entry name" value="HISTIDINE KINASE"/>
    <property type="match status" value="1"/>
</dbReference>
<dbReference type="SMART" id="SM00387">
    <property type="entry name" value="HATPase_c"/>
    <property type="match status" value="1"/>
</dbReference>
<evidence type="ECO:0000256" key="11">
    <source>
        <dbReference type="ARBA" id="ARBA00023012"/>
    </source>
</evidence>
<dbReference type="PRINTS" id="PR00344">
    <property type="entry name" value="BCTRLSENSOR"/>
</dbReference>
<accession>A0A1H7M2L1</accession>
<dbReference type="STRING" id="1396821.SAMN05444515_108103"/>
<dbReference type="Gene3D" id="1.10.287.130">
    <property type="match status" value="1"/>
</dbReference>
<keyword evidence="5" id="KW-0808">Transferase</keyword>
<dbReference type="InterPro" id="IPR036097">
    <property type="entry name" value="HisK_dim/P_sf"/>
</dbReference>
<dbReference type="SUPFAM" id="SSF55785">
    <property type="entry name" value="PYP-like sensor domain (PAS domain)"/>
    <property type="match status" value="1"/>
</dbReference>
<keyword evidence="15" id="KW-0175">Coiled coil</keyword>
<comment type="subcellular location">
    <subcellularLocation>
        <location evidence="2">Membrane</location>
    </subcellularLocation>
</comment>
<evidence type="ECO:0000313" key="21">
    <source>
        <dbReference type="Proteomes" id="UP000199256"/>
    </source>
</evidence>
<keyword evidence="4 14" id="KW-0597">Phosphoprotein</keyword>
<evidence type="ECO:0000256" key="6">
    <source>
        <dbReference type="ARBA" id="ARBA00022692"/>
    </source>
</evidence>
<dbReference type="GO" id="GO:0005524">
    <property type="term" value="F:ATP binding"/>
    <property type="evidence" value="ECO:0007669"/>
    <property type="project" value="UniProtKB-KW"/>
</dbReference>
<dbReference type="InterPro" id="IPR013656">
    <property type="entry name" value="PAS_4"/>
</dbReference>
<reference evidence="21" key="1">
    <citation type="submission" date="2016-10" db="EMBL/GenBank/DDBJ databases">
        <authorList>
            <person name="Varghese N."/>
            <person name="Submissions S."/>
        </authorList>
    </citation>
    <scope>NUCLEOTIDE SEQUENCE [LARGE SCALE GENOMIC DNA]</scope>
    <source>
        <strain evidence="21">DSM 241</strain>
    </source>
</reference>